<dbReference type="Gene3D" id="1.20.120.740">
    <property type="entry name" value="YgfB uncharacterised protein family UPF0149, PF03695"/>
    <property type="match status" value="1"/>
</dbReference>
<dbReference type="SUPFAM" id="SSF101327">
    <property type="entry name" value="YgfB-like"/>
    <property type="match status" value="1"/>
</dbReference>
<evidence type="ECO:0000313" key="2">
    <source>
        <dbReference type="Proteomes" id="UP000672097"/>
    </source>
</evidence>
<dbReference type="Pfam" id="PF03695">
    <property type="entry name" value="UPF0149"/>
    <property type="match status" value="1"/>
</dbReference>
<dbReference type="InterPro" id="IPR036255">
    <property type="entry name" value="YgfB-like_sf"/>
</dbReference>
<name>A0ABS5DVP7_9BURK</name>
<dbReference type="InterPro" id="IPR011978">
    <property type="entry name" value="YgfB-like"/>
</dbReference>
<dbReference type="NCBIfam" id="TIGR02292">
    <property type="entry name" value="ygfB_yecA"/>
    <property type="match status" value="1"/>
</dbReference>
<reference evidence="1 2" key="1">
    <citation type="submission" date="2021-04" db="EMBL/GenBank/DDBJ databases">
        <title>The genome sequence of type strain Ideonella paludis KCTC 32238.</title>
        <authorList>
            <person name="Liu Y."/>
        </authorList>
    </citation>
    <scope>NUCLEOTIDE SEQUENCE [LARGE SCALE GENOMIC DNA]</scope>
    <source>
        <strain evidence="1 2">KCTC 32238</strain>
    </source>
</reference>
<sequence>MNYPDYDAQSPITPLDAAELDALDNTLMNLPQDGVMTLDGLDGYLTALLVGPAEVLGTLPTAHWLPVIWGGDGDAATAAPFASNRQRKNTVVAVLRHLRHLSAQLATDVDQWEPIFSVAEQGEREWADASDWCAGFLQAVDLRPEAWGGVWDSSDLGPQLAPLLQLGGGLGDELDAEGCDEDDLSDPETVDTFSRMVPEAVLALRAHFHAAP</sequence>
<organism evidence="1 2">
    <name type="scientific">Ideonella paludis</name>
    <dbReference type="NCBI Taxonomy" id="1233411"/>
    <lineage>
        <taxon>Bacteria</taxon>
        <taxon>Pseudomonadati</taxon>
        <taxon>Pseudomonadota</taxon>
        <taxon>Betaproteobacteria</taxon>
        <taxon>Burkholderiales</taxon>
        <taxon>Sphaerotilaceae</taxon>
        <taxon>Ideonella</taxon>
    </lineage>
</organism>
<protein>
    <submittedName>
        <fullName evidence="1">YecA family protein</fullName>
    </submittedName>
</protein>
<proteinExistence type="predicted"/>
<dbReference type="EMBL" id="JAGQDG010000002">
    <property type="protein sequence ID" value="MBQ0935218.1"/>
    <property type="molecule type" value="Genomic_DNA"/>
</dbReference>
<dbReference type="RefSeq" id="WP_210807891.1">
    <property type="nucleotide sequence ID" value="NZ_JAGQDG010000002.1"/>
</dbReference>
<gene>
    <name evidence="1" type="ORF">KAK11_07765</name>
</gene>
<keyword evidence="2" id="KW-1185">Reference proteome</keyword>
<comment type="caution">
    <text evidence="1">The sequence shown here is derived from an EMBL/GenBank/DDBJ whole genome shotgun (WGS) entry which is preliminary data.</text>
</comment>
<dbReference type="Proteomes" id="UP000672097">
    <property type="component" value="Unassembled WGS sequence"/>
</dbReference>
<accession>A0ABS5DVP7</accession>
<evidence type="ECO:0000313" key="1">
    <source>
        <dbReference type="EMBL" id="MBQ0935218.1"/>
    </source>
</evidence>